<reference evidence="1 2" key="1">
    <citation type="submission" date="2018-06" db="EMBL/GenBank/DDBJ databases">
        <title>Genomic Encyclopedia of Archaeal and Bacterial Type Strains, Phase II (KMG-II): from individual species to whole genera.</title>
        <authorList>
            <person name="Goeker M."/>
        </authorList>
    </citation>
    <scope>NUCLEOTIDE SEQUENCE [LARGE SCALE GENOMIC DNA]</scope>
    <source>
        <strain evidence="1 2">DSM 27372</strain>
    </source>
</reference>
<dbReference type="Proteomes" id="UP000248198">
    <property type="component" value="Unassembled WGS sequence"/>
</dbReference>
<evidence type="ECO:0000313" key="1">
    <source>
        <dbReference type="EMBL" id="PYF75079.1"/>
    </source>
</evidence>
<name>A0A318UTW3_9SPHI</name>
<dbReference type="AlphaFoldDB" id="A0A318UTW3"/>
<sequence length="150" mass="16492">MKKQLLTLAVASILLWSCHSESKRVAAADSSRKSIDTAKRDMHSAQISLDWDGTYKGTVPCADCPGIETIITLNKDQSYSMETKYLEKGKKVSVENGTFNWDKTGSKITLEGLKDAPNAYMVGEGQLIQLDMQGNKITGDLAAKYILTKK</sequence>
<organism evidence="1 2">
    <name type="scientific">Pedobacter nutrimenti</name>
    <dbReference type="NCBI Taxonomy" id="1241337"/>
    <lineage>
        <taxon>Bacteria</taxon>
        <taxon>Pseudomonadati</taxon>
        <taxon>Bacteroidota</taxon>
        <taxon>Sphingobacteriia</taxon>
        <taxon>Sphingobacteriales</taxon>
        <taxon>Sphingobacteriaceae</taxon>
        <taxon>Pedobacter</taxon>
    </lineage>
</organism>
<proteinExistence type="predicted"/>
<keyword evidence="1" id="KW-0449">Lipoprotein</keyword>
<dbReference type="EMBL" id="QKLU01000003">
    <property type="protein sequence ID" value="PYF75079.1"/>
    <property type="molecule type" value="Genomic_DNA"/>
</dbReference>
<keyword evidence="2" id="KW-1185">Reference proteome</keyword>
<dbReference type="InterPro" id="IPR007298">
    <property type="entry name" value="Cu-R_lipoprotein_NlpE"/>
</dbReference>
<dbReference type="Pfam" id="PF04170">
    <property type="entry name" value="NlpE"/>
    <property type="match status" value="1"/>
</dbReference>
<gene>
    <name evidence="1" type="ORF">B0O44_103526</name>
</gene>
<accession>A0A318UTW3</accession>
<dbReference type="RefSeq" id="WP_110830098.1">
    <property type="nucleotide sequence ID" value="NZ_QKLU01000003.1"/>
</dbReference>
<dbReference type="OrthoDB" id="5348860at2"/>
<evidence type="ECO:0000313" key="2">
    <source>
        <dbReference type="Proteomes" id="UP000248198"/>
    </source>
</evidence>
<comment type="caution">
    <text evidence="1">The sequence shown here is derived from an EMBL/GenBank/DDBJ whole genome shotgun (WGS) entry which is preliminary data.</text>
</comment>
<dbReference type="Gene3D" id="2.40.128.640">
    <property type="match status" value="1"/>
</dbReference>
<protein>
    <submittedName>
        <fullName evidence="1">Putative lipoprotein NlpE involved in copper resistance</fullName>
    </submittedName>
</protein>